<dbReference type="AlphaFoldDB" id="A0A3N9U4G9"/>
<dbReference type="Proteomes" id="UP000274033">
    <property type="component" value="Unassembled WGS sequence"/>
</dbReference>
<evidence type="ECO:0000313" key="1">
    <source>
        <dbReference type="EMBL" id="RQW71539.1"/>
    </source>
</evidence>
<comment type="caution">
    <text evidence="1">The sequence shown here is derived from an EMBL/GenBank/DDBJ whole genome shotgun (WGS) entry which is preliminary data.</text>
</comment>
<reference evidence="1 2" key="1">
    <citation type="journal article" date="2013" name="J. Microbiol.">
        <title>Lysinibacillus chungkukjangi sp. nov., isolated from Chungkukjang, Korean fermented soybean food.</title>
        <authorList>
            <person name="Kim S.J."/>
            <person name="Jang Y.H."/>
            <person name="Hamada M."/>
            <person name="Ahn J.H."/>
            <person name="Weon H.Y."/>
            <person name="Suzuki K."/>
            <person name="Whang K.S."/>
            <person name="Kwon S.W."/>
        </authorList>
    </citation>
    <scope>NUCLEOTIDE SEQUENCE [LARGE SCALE GENOMIC DNA]</scope>
    <source>
        <strain evidence="1 2">MCCC 1A12701</strain>
    </source>
</reference>
<protein>
    <submittedName>
        <fullName evidence="1">Uncharacterized protein</fullName>
    </submittedName>
</protein>
<sequence length="78" mass="8899">MEMSMEEVNNKALKGNGYGGYKLQTEFNHLEQNIKEEVASEIDIDSPAATANYSAKRPNQLIRFTNPEKSSTSRIIWY</sequence>
<name>A0A3N9U4G9_9BACI</name>
<organism evidence="1 2">
    <name type="scientific">Lysinibacillus composti</name>
    <dbReference type="NCBI Taxonomy" id="720633"/>
    <lineage>
        <taxon>Bacteria</taxon>
        <taxon>Bacillati</taxon>
        <taxon>Bacillota</taxon>
        <taxon>Bacilli</taxon>
        <taxon>Bacillales</taxon>
        <taxon>Bacillaceae</taxon>
        <taxon>Lysinibacillus</taxon>
    </lineage>
</organism>
<keyword evidence="2" id="KW-1185">Reference proteome</keyword>
<accession>A0A3N9U4G9</accession>
<dbReference type="EMBL" id="RRCT01000032">
    <property type="protein sequence ID" value="RQW71539.1"/>
    <property type="molecule type" value="Genomic_DNA"/>
</dbReference>
<dbReference type="RefSeq" id="WP_124766914.1">
    <property type="nucleotide sequence ID" value="NZ_JAFBDY010000034.1"/>
</dbReference>
<evidence type="ECO:0000313" key="2">
    <source>
        <dbReference type="Proteomes" id="UP000274033"/>
    </source>
</evidence>
<gene>
    <name evidence="1" type="ORF">EBB45_18990</name>
</gene>
<proteinExistence type="predicted"/>